<dbReference type="SMART" id="SM01001">
    <property type="entry name" value="AIRC"/>
    <property type="match status" value="1"/>
</dbReference>
<dbReference type="InterPro" id="IPR004607">
    <property type="entry name" value="GART"/>
</dbReference>
<dbReference type="SUPFAM" id="SSF56104">
    <property type="entry name" value="SAICAR synthase-like"/>
    <property type="match status" value="1"/>
</dbReference>
<protein>
    <submittedName>
        <fullName evidence="11">SAICAR synthetase</fullName>
    </submittedName>
</protein>
<dbReference type="PANTHER" id="PTHR43700">
    <property type="entry name" value="PHOSPHORIBOSYLAMINOIMIDAZOLE-SUCCINOCARBOXAMIDE SYNTHASE"/>
    <property type="match status" value="1"/>
</dbReference>
<comment type="similarity">
    <text evidence="3">In the N-terminal section; belongs to the SAICAR synthetase family.</text>
</comment>
<keyword evidence="8" id="KW-0067">ATP-binding</keyword>
<feature type="domain" description="PurE" evidence="10">
    <location>
        <begin position="508"/>
        <end position="634"/>
    </location>
</feature>
<dbReference type="InterPro" id="IPR028923">
    <property type="entry name" value="SAICAR_synt/ADE2_N"/>
</dbReference>
<dbReference type="NCBIfam" id="TIGR00639">
    <property type="entry name" value="PurN"/>
    <property type="match status" value="1"/>
</dbReference>
<keyword evidence="5" id="KW-0808">Transferase</keyword>
<dbReference type="PROSITE" id="PS00373">
    <property type="entry name" value="GART"/>
    <property type="match status" value="1"/>
</dbReference>
<gene>
    <name evidence="11" type="ORF">3_31</name>
</gene>
<dbReference type="InterPro" id="IPR002376">
    <property type="entry name" value="Formyl_transf_N"/>
</dbReference>
<sequence>MKNIVILASGNGSNYQFISDSISNLNLPINIIAVLCNNPKAGIIEKAKANSHHLIIKEQGEMTREMYDLELVSEILNLGQRVDLVVLVGWMRILSKNFISAFKNIINLHPALPGKFPGTNAIEEAFNNRLKINSTGVMVHRVIEEVDAGEVIDYVEFPILEDDTLQSLSRRVQNNEKPLLMNSIMKTLNLIDLSDSHKDNSVKIISGKVRDRWYIGNDLLCFFHSDRLSSFDRHICNIDGKGKMLNLVNAWWMTNTRHIIDNHLLYIEDSYLIAKKCRLIPLEIIVRGYITGNTETSLWTHYNRHFNQDRRTEPFVYCGLEFNQGYVKNQKLPNPVITPTTKGERDELISREQILAEGIVNSDELNYIYHKAMELFDYGTYIANDRGLILVDTKYEFGYDLNGNIILIDEIHTCDSSRYWMKENFDINSPVKLDKDAARDYIKSVCDPYSAKEIPEVPVNQKVKVFSCYKGLYETLTYTNYEDTVISAVNPDINSSVITNYYENFHSPTVVIISGSPSDDWHIEKLRKNLEKHQIYYREHVCSAHKKTKQLLEILDKYNMNKTRKIVFVTVAGMSNALSGIVTCNTHHPVIACPPHSNRIDMLTNINSTLQMPSKVPVATILQAENCVLFCKKILS</sequence>
<reference evidence="11" key="1">
    <citation type="submission" date="2018-11" db="EMBL/GenBank/DDBJ databases">
        <title>A distinct lineage of giant viruses engineers rhodopsin photosystems in predatory marine eukaryotes.</title>
        <authorList>
            <person name="Needham D.M."/>
            <person name="Yoshizawa S."/>
            <person name="Hosaka T."/>
            <person name="Poirier C."/>
            <person name="Choi C.-J."/>
            <person name="Hehenberger E."/>
            <person name="Irwin N.A.T."/>
            <person name="Wilken S."/>
            <person name="Yung C.-M."/>
            <person name="Bachy C."/>
            <person name="Kurihara R."/>
            <person name="Nakajima Y."/>
            <person name="Kojima K."/>
            <person name="Kimura-Someya T."/>
            <person name="Leonard G."/>
            <person name="Malmstrom R.R."/>
            <person name="Mende D."/>
            <person name="Olson D.K."/>
            <person name="Sudo Y."/>
            <person name="Sudek S."/>
            <person name="Richards T.A."/>
            <person name="DeLong E.F."/>
            <person name="Keeling P.J."/>
            <person name="Santoro A.E."/>
            <person name="Shirouzu M."/>
            <person name="Iwasaki W."/>
            <person name="Worden A.Z."/>
        </authorList>
    </citation>
    <scope>NUCLEOTIDE SEQUENCE</scope>
</reference>
<name>A0A5B8IIB7_9VIRU</name>
<dbReference type="Pfam" id="PF00551">
    <property type="entry name" value="Formyl_trans_N"/>
    <property type="match status" value="1"/>
</dbReference>
<dbReference type="InterPro" id="IPR000031">
    <property type="entry name" value="PurE_dom"/>
</dbReference>
<keyword evidence="9" id="KW-0511">Multifunctional enzyme</keyword>
<evidence type="ECO:0000256" key="3">
    <source>
        <dbReference type="ARBA" id="ARBA00011020"/>
    </source>
</evidence>
<evidence type="ECO:0000256" key="5">
    <source>
        <dbReference type="ARBA" id="ARBA00022679"/>
    </source>
</evidence>
<evidence type="ECO:0000313" key="11">
    <source>
        <dbReference type="EMBL" id="QDY52052.1"/>
    </source>
</evidence>
<dbReference type="GO" id="GO:0004639">
    <property type="term" value="F:phosphoribosylaminoimidazolesuccinocarboxamide synthase activity"/>
    <property type="evidence" value="ECO:0007669"/>
    <property type="project" value="InterPro"/>
</dbReference>
<dbReference type="GO" id="GO:0006189">
    <property type="term" value="P:'de novo' IMP biosynthetic process"/>
    <property type="evidence" value="ECO:0007669"/>
    <property type="project" value="UniProtKB-UniPathway"/>
</dbReference>
<evidence type="ECO:0000256" key="9">
    <source>
        <dbReference type="ARBA" id="ARBA00023268"/>
    </source>
</evidence>
<dbReference type="Gene3D" id="3.30.200.20">
    <property type="entry name" value="Phosphorylase Kinase, domain 1"/>
    <property type="match status" value="1"/>
</dbReference>
<dbReference type="Gene3D" id="3.30.470.20">
    <property type="entry name" value="ATP-grasp fold, B domain"/>
    <property type="match status" value="1"/>
</dbReference>
<dbReference type="Pfam" id="PF00731">
    <property type="entry name" value="AIRC"/>
    <property type="match status" value="1"/>
</dbReference>
<dbReference type="GO" id="GO:0005524">
    <property type="term" value="F:ATP binding"/>
    <property type="evidence" value="ECO:0007669"/>
    <property type="project" value="UniProtKB-KW"/>
</dbReference>
<dbReference type="GO" id="GO:0004644">
    <property type="term" value="F:phosphoribosylglycinamide formyltransferase activity"/>
    <property type="evidence" value="ECO:0007669"/>
    <property type="project" value="InterPro"/>
</dbReference>
<evidence type="ECO:0000256" key="4">
    <source>
        <dbReference type="ARBA" id="ARBA00022598"/>
    </source>
</evidence>
<dbReference type="PROSITE" id="PS01058">
    <property type="entry name" value="SAICAR_SYNTHETASE_2"/>
    <property type="match status" value="1"/>
</dbReference>
<evidence type="ECO:0000256" key="6">
    <source>
        <dbReference type="ARBA" id="ARBA00022741"/>
    </source>
</evidence>
<dbReference type="Gene3D" id="3.40.50.170">
    <property type="entry name" value="Formyl transferase, N-terminal domain"/>
    <property type="match status" value="1"/>
</dbReference>
<dbReference type="Pfam" id="PF01259">
    <property type="entry name" value="SAICAR_synt"/>
    <property type="match status" value="1"/>
</dbReference>
<dbReference type="InterPro" id="IPR001555">
    <property type="entry name" value="GART_AS"/>
</dbReference>
<accession>A0A5B8IIB7</accession>
<dbReference type="InterPro" id="IPR036477">
    <property type="entry name" value="Formyl_transf_N_sf"/>
</dbReference>
<dbReference type="HAMAP" id="MF_00137">
    <property type="entry name" value="SAICAR_synth"/>
    <property type="match status" value="1"/>
</dbReference>
<dbReference type="CDD" id="cd01414">
    <property type="entry name" value="SAICAR_synt_Sc"/>
    <property type="match status" value="1"/>
</dbReference>
<dbReference type="InterPro" id="IPR018236">
    <property type="entry name" value="SAICAR_synthetase_CS"/>
</dbReference>
<evidence type="ECO:0000256" key="2">
    <source>
        <dbReference type="ARBA" id="ARBA00005054"/>
    </source>
</evidence>
<comment type="pathway">
    <text evidence="1">Purine metabolism; IMP biosynthesis via de novo pathway; 5-amino-1-(5-phospho-D-ribosyl)imidazole-4-carboxamide from 5-amino-1-(5-phospho-D-ribosyl)imidazole-4-carboxylate: step 1/2.</text>
</comment>
<dbReference type="EMBL" id="MK250087">
    <property type="protein sequence ID" value="QDY52052.1"/>
    <property type="molecule type" value="Genomic_DNA"/>
</dbReference>
<comment type="pathway">
    <text evidence="2">Purine metabolism; IMP biosynthesis via de novo pathway; N(2)-formyl-N(1)-(5-phospho-D-ribosyl)glycinamide from N(1)-(5-phospho-D-ribosyl)glycinamide (10-formyl THF route): step 1/1.</text>
</comment>
<evidence type="ECO:0000259" key="10">
    <source>
        <dbReference type="SMART" id="SM01001"/>
    </source>
</evidence>
<keyword evidence="7" id="KW-0658">Purine biosynthesis</keyword>
<keyword evidence="6" id="KW-0547">Nucleotide-binding</keyword>
<dbReference type="SUPFAM" id="SSF53328">
    <property type="entry name" value="Formyltransferase"/>
    <property type="match status" value="1"/>
</dbReference>
<dbReference type="Gene3D" id="3.40.50.1970">
    <property type="match status" value="1"/>
</dbReference>
<dbReference type="SUPFAM" id="SSF52255">
    <property type="entry name" value="N5-CAIR mutase (phosphoribosylaminoimidazole carboxylase, PurE)"/>
    <property type="match status" value="1"/>
</dbReference>
<dbReference type="UniPathway" id="UPA00074">
    <property type="reaction ID" value="UER00126"/>
</dbReference>
<keyword evidence="4" id="KW-0436">Ligase</keyword>
<dbReference type="PANTHER" id="PTHR43700:SF1">
    <property type="entry name" value="PHOSPHORIBOSYLAMINOIMIDAZOLE-SUCCINOCARBOXAMIDE SYNTHASE"/>
    <property type="match status" value="1"/>
</dbReference>
<evidence type="ECO:0000256" key="1">
    <source>
        <dbReference type="ARBA" id="ARBA00004672"/>
    </source>
</evidence>
<proteinExistence type="inferred from homology"/>
<organism evidence="11">
    <name type="scientific">Mimiviridae sp. ChoanoV1</name>
    <dbReference type="NCBI Taxonomy" id="2596887"/>
    <lineage>
        <taxon>Viruses</taxon>
        <taxon>Varidnaviria</taxon>
        <taxon>Bamfordvirae</taxon>
        <taxon>Nucleocytoviricota</taxon>
        <taxon>Megaviricetes</taxon>
        <taxon>Imitervirales</taxon>
        <taxon>Schizomimiviridae</taxon>
    </lineage>
</organism>
<evidence type="ECO:0000256" key="7">
    <source>
        <dbReference type="ARBA" id="ARBA00022755"/>
    </source>
</evidence>
<evidence type="ECO:0000256" key="8">
    <source>
        <dbReference type="ARBA" id="ARBA00022840"/>
    </source>
</evidence>